<proteinExistence type="inferred from homology"/>
<evidence type="ECO:0000256" key="1">
    <source>
        <dbReference type="ARBA" id="ARBA00001947"/>
    </source>
</evidence>
<dbReference type="FunFam" id="3.30.830.10:FF:000013">
    <property type="entry name" value="Mitochondrial presequence protease"/>
    <property type="match status" value="1"/>
</dbReference>
<keyword evidence="7" id="KW-0378">Hydrolase</keyword>
<dbReference type="GO" id="GO:0046872">
    <property type="term" value="F:metal ion binding"/>
    <property type="evidence" value="ECO:0007669"/>
    <property type="project" value="UniProtKB-KW"/>
</dbReference>
<evidence type="ECO:0000256" key="6">
    <source>
        <dbReference type="ARBA" id="ARBA00022723"/>
    </source>
</evidence>
<dbReference type="SUPFAM" id="SSF63411">
    <property type="entry name" value="LuxS/MPP-like metallohydrolase"/>
    <property type="match status" value="4"/>
</dbReference>
<dbReference type="FunFam" id="3.30.830.10:FF:000009">
    <property type="entry name" value="Presequence protease, mitochondrial"/>
    <property type="match status" value="1"/>
</dbReference>
<sequence>MQASPISGPGLTLRSTHQAPSERTTAPFRSGTRPISFASTAESGASLPSSTPLVMAGMASLAVLRRCSGAAKRRLPVTFRRQAATKSVAVEPPRGALRLPLAYKPGDRLAGGAFEVTSVDPIAAYNVTCVELVHLKTGARWLHVDSDDSNNVFNVAFRTTPVDSTGVAHILEHTALCGSARFPVRDPFFNMLKRSLSTFMNAMTAPDYTMYPYSTMNAQDYMNLLEVYLDAAFFPRLTKEDFLQEGHRLEFKIPGDPESGVQIKGIVFNEMKGAMGSQGARFGKALGSSLFPTSTYNHNSGGDPVNIPDLTHEDLLSFHSKSYHPSNARFYTYGDLPLEQTLERVEELALSSFSALDVTSLNVQDEVRYSEPQRMETTVPADAVVADPTKQSIVSTAWLLVNQISERDSLDSFALAIASNLLLDGPQAVFYEALIEPGWGTGFAPGTGYGGSRRETSLAVGLKGVAEKDVPEVEKRILETMEKVARDGLPRESVNTVLHQIELGTASVSPNFGLGIGMGVMSTFVHGGDPLRPLRVTDQAARLVTALDADPNFWQELIKRRFVDNPHRVTVVAHADPEYDAKLEKEEQGRLDARSATLSPEDKAKISADTEALKQSQDQVLDPDVLPTLCVADAVPKLAQTYISEHRSVGGVPTQYDAQPTNGITYATAVFDLSGLPDRLVPYLSLFASFLSELGTRQRGYKELAETIKGSTGGVGASISATPSLSDPDKVELSLFLSSNALDRNVGTMFELMGELVLGANFAGETARLQTLLKRRAAAAGSSISSGGLSYARSRAEGSLSASAALGERLGGLHYVAELQRYVREDAHAEVSSAMGEIAAHVFSAKNMRRCRLVAQPDAISAAEVHLTKFIETLPQTLSPLLVGQSFDEALSLGAAVADFKSAPRKKAFIAVPTQTNFVAKSMRTVPYSHPDSAPLYLLGQAMSTCFLHKQIREIGGAYGGGSSADPTSGTFVFNSYRDPNSLKTLEAFEKAVEWAATPGSLSARDVEEAHLRTFKSLDAPRAPSSRGASHFTAGLDDASRQLFRDRLLACTVDTLRDVAERHLLVAAGAPCGVAIVGNAANVPVTSGDEWVVLGPDGNERSRRRTDSTQMFDLRIDTVLLPPPIIFQIPVQVFVFKRHVETARIFRRTAARDGKACKFLEGVLCRNMSLLKSWFEAMLSATARLLKGCLHLPHLAYEVPTLIDRAGSVMHSGMVVAATGVDKDGSDIGAMGNDVSVSACCSNDLEGLPVPAVFQTEATVCRPDCTEAAQACVALSPSSDLGGSPSPVKPPFAARQAASLDKLDIEFLLPDGSLTAAWFLQRPLGLDFMKSAPIAVKRVKPDTQASVLGVQAGWKIHKLNGMNVSTMSFDETYALLKEASSGLPG</sequence>
<evidence type="ECO:0000256" key="4">
    <source>
        <dbReference type="ARBA" id="ARBA00020167"/>
    </source>
</evidence>
<dbReference type="EMBL" id="CAJNNW010002120">
    <property type="protein sequence ID" value="CAE8643289.1"/>
    <property type="molecule type" value="Genomic_DNA"/>
</dbReference>
<dbReference type="GO" id="GO:0004222">
    <property type="term" value="F:metalloendopeptidase activity"/>
    <property type="evidence" value="ECO:0007669"/>
    <property type="project" value="TreeGrafter"/>
</dbReference>
<dbReference type="PANTHER" id="PTHR43016">
    <property type="entry name" value="PRESEQUENCE PROTEASE"/>
    <property type="match status" value="1"/>
</dbReference>
<evidence type="ECO:0000256" key="5">
    <source>
        <dbReference type="ARBA" id="ARBA00022670"/>
    </source>
</evidence>
<evidence type="ECO:0000256" key="10">
    <source>
        <dbReference type="ARBA" id="ARBA00023049"/>
    </source>
</evidence>
<dbReference type="FunFam" id="3.30.830.10:FF:000011">
    <property type="entry name" value="Presequence protease, mitochondrial"/>
    <property type="match status" value="1"/>
</dbReference>
<dbReference type="InterPro" id="IPR011765">
    <property type="entry name" value="Pept_M16_N"/>
</dbReference>
<dbReference type="InterPro" id="IPR055130">
    <property type="entry name" value="PreP_C"/>
</dbReference>
<comment type="similarity">
    <text evidence="3">Belongs to the peptidase M16 family. PreP subfamily.</text>
</comment>
<protein>
    <recommendedName>
        <fullName evidence="4">Presequence protease, mitochondrial</fullName>
    </recommendedName>
</protein>
<dbReference type="Proteomes" id="UP000626109">
    <property type="component" value="Unassembled WGS sequence"/>
</dbReference>
<evidence type="ECO:0000256" key="12">
    <source>
        <dbReference type="SAM" id="MobiDB-lite"/>
    </source>
</evidence>
<dbReference type="InterPro" id="IPR013578">
    <property type="entry name" value="Peptidase_M16C_assoc"/>
</dbReference>
<keyword evidence="8" id="KW-0862">Zinc</keyword>
<dbReference type="SUPFAM" id="SSF50156">
    <property type="entry name" value="PDZ domain-like"/>
    <property type="match status" value="1"/>
</dbReference>
<gene>
    <name evidence="14" type="ORF">PGLA2088_LOCUS2568</name>
</gene>
<comment type="cofactor">
    <cofactor evidence="1">
        <name>Zn(2+)</name>
        <dbReference type="ChEBI" id="CHEBI:29105"/>
    </cofactor>
</comment>
<dbReference type="Gene3D" id="3.30.830.10">
    <property type="entry name" value="Metalloenzyme, LuxS/M16 peptidase-like"/>
    <property type="match status" value="4"/>
</dbReference>
<comment type="subcellular location">
    <subcellularLocation>
        <location evidence="2">Mitochondrion</location>
    </subcellularLocation>
</comment>
<dbReference type="Pfam" id="PF22516">
    <property type="entry name" value="PreP_C"/>
    <property type="match status" value="1"/>
</dbReference>
<evidence type="ECO:0000259" key="13">
    <source>
        <dbReference type="SMART" id="SM01264"/>
    </source>
</evidence>
<dbReference type="Pfam" id="PF05193">
    <property type="entry name" value="Peptidase_M16_C"/>
    <property type="match status" value="1"/>
</dbReference>
<dbReference type="InterPro" id="IPR007863">
    <property type="entry name" value="Peptidase_M16_C"/>
</dbReference>
<dbReference type="SMART" id="SM01264">
    <property type="entry name" value="M16C_associated"/>
    <property type="match status" value="1"/>
</dbReference>
<feature type="region of interest" description="Disordered" evidence="12">
    <location>
        <begin position="1"/>
        <end position="34"/>
    </location>
</feature>
<evidence type="ECO:0000313" key="15">
    <source>
        <dbReference type="Proteomes" id="UP000626109"/>
    </source>
</evidence>
<dbReference type="Pfam" id="PF00675">
    <property type="entry name" value="Peptidase_M16"/>
    <property type="match status" value="1"/>
</dbReference>
<evidence type="ECO:0000256" key="9">
    <source>
        <dbReference type="ARBA" id="ARBA00022946"/>
    </source>
</evidence>
<comment type="caution">
    <text evidence="14">The sequence shown here is derived from an EMBL/GenBank/DDBJ whole genome shotgun (WGS) entry which is preliminary data.</text>
</comment>
<dbReference type="GO" id="GO:0016485">
    <property type="term" value="P:protein processing"/>
    <property type="evidence" value="ECO:0007669"/>
    <property type="project" value="TreeGrafter"/>
</dbReference>
<dbReference type="PANTHER" id="PTHR43016:SF13">
    <property type="entry name" value="PRESEQUENCE PROTEASE, MITOCHONDRIAL"/>
    <property type="match status" value="1"/>
</dbReference>
<keyword evidence="10" id="KW-0482">Metalloprotease</keyword>
<evidence type="ECO:0000313" key="14">
    <source>
        <dbReference type="EMBL" id="CAE8643289.1"/>
    </source>
</evidence>
<evidence type="ECO:0000256" key="7">
    <source>
        <dbReference type="ARBA" id="ARBA00022801"/>
    </source>
</evidence>
<feature type="compositionally biased region" description="Polar residues" evidence="12">
    <location>
        <begin position="13"/>
        <end position="24"/>
    </location>
</feature>
<keyword evidence="9" id="KW-0809">Transit peptide</keyword>
<dbReference type="Gene3D" id="2.30.42.10">
    <property type="match status" value="1"/>
</dbReference>
<dbReference type="InterPro" id="IPR011249">
    <property type="entry name" value="Metalloenz_LuxS/M16"/>
</dbReference>
<organism evidence="14 15">
    <name type="scientific">Polarella glacialis</name>
    <name type="common">Dinoflagellate</name>
    <dbReference type="NCBI Taxonomy" id="89957"/>
    <lineage>
        <taxon>Eukaryota</taxon>
        <taxon>Sar</taxon>
        <taxon>Alveolata</taxon>
        <taxon>Dinophyceae</taxon>
        <taxon>Suessiales</taxon>
        <taxon>Suessiaceae</taxon>
        <taxon>Polarella</taxon>
    </lineage>
</organism>
<evidence type="ECO:0000256" key="8">
    <source>
        <dbReference type="ARBA" id="ARBA00022833"/>
    </source>
</evidence>
<dbReference type="InterPro" id="IPR036034">
    <property type="entry name" value="PDZ_sf"/>
</dbReference>
<keyword evidence="6" id="KW-0479">Metal-binding</keyword>
<feature type="domain" description="Peptidase M16C associated" evidence="13">
    <location>
        <begin position="573"/>
        <end position="822"/>
    </location>
</feature>
<evidence type="ECO:0000256" key="3">
    <source>
        <dbReference type="ARBA" id="ARBA00007575"/>
    </source>
</evidence>
<dbReference type="GO" id="GO:0005759">
    <property type="term" value="C:mitochondrial matrix"/>
    <property type="evidence" value="ECO:0007669"/>
    <property type="project" value="TreeGrafter"/>
</dbReference>
<evidence type="ECO:0000256" key="11">
    <source>
        <dbReference type="ARBA" id="ARBA00023128"/>
    </source>
</evidence>
<evidence type="ECO:0000256" key="2">
    <source>
        <dbReference type="ARBA" id="ARBA00004173"/>
    </source>
</evidence>
<keyword evidence="11" id="KW-0496">Mitochondrion</keyword>
<keyword evidence="5" id="KW-0645">Protease</keyword>
<name>A0A813I053_POLGL</name>
<accession>A0A813I053</accession>
<reference evidence="14" key="1">
    <citation type="submission" date="2021-02" db="EMBL/GenBank/DDBJ databases">
        <authorList>
            <person name="Dougan E. K."/>
            <person name="Rhodes N."/>
            <person name="Thang M."/>
            <person name="Chan C."/>
        </authorList>
    </citation>
    <scope>NUCLEOTIDE SEQUENCE</scope>
</reference>
<dbReference type="Pfam" id="PF08367">
    <property type="entry name" value="M16C_assoc"/>
    <property type="match status" value="1"/>
</dbReference>